<dbReference type="SMART" id="SM00181">
    <property type="entry name" value="EGF"/>
    <property type="match status" value="6"/>
</dbReference>
<gene>
    <name evidence="5" type="ORF">Poli38472_010235</name>
</gene>
<keyword evidence="6" id="KW-1185">Reference proteome</keyword>
<dbReference type="PROSITE" id="PS00022">
    <property type="entry name" value="EGF_1"/>
    <property type="match status" value="3"/>
</dbReference>
<dbReference type="EMBL" id="SPLM01000111">
    <property type="protein sequence ID" value="TMW58676.1"/>
    <property type="molecule type" value="Genomic_DNA"/>
</dbReference>
<dbReference type="InterPro" id="IPR050906">
    <property type="entry name" value="Notch_signaling"/>
</dbReference>
<dbReference type="OrthoDB" id="442731at2759"/>
<feature type="chain" id="PRO_5035437391" description="EGF-like domain-containing protein" evidence="3">
    <location>
        <begin position="22"/>
        <end position="1051"/>
    </location>
</feature>
<dbReference type="PANTHER" id="PTHR24044:SF420">
    <property type="entry name" value="DELTA AND NOTCH-LIKE EPIDERMAL GROWTH FACTOR-RELATED RECEPTOR ISOFORM X1"/>
    <property type="match status" value="1"/>
</dbReference>
<comment type="caution">
    <text evidence="5">The sequence shown here is derived from an EMBL/GenBank/DDBJ whole genome shotgun (WGS) entry which is preliminary data.</text>
</comment>
<dbReference type="Gene3D" id="2.60.120.260">
    <property type="entry name" value="Galactose-binding domain-like"/>
    <property type="match status" value="1"/>
</dbReference>
<dbReference type="PANTHER" id="PTHR24044">
    <property type="entry name" value="NOTCH LIGAND FAMILY MEMBER"/>
    <property type="match status" value="1"/>
</dbReference>
<feature type="signal peptide" evidence="3">
    <location>
        <begin position="1"/>
        <end position="21"/>
    </location>
</feature>
<dbReference type="Pfam" id="PF07974">
    <property type="entry name" value="EGF_2"/>
    <property type="match status" value="2"/>
</dbReference>
<dbReference type="AlphaFoldDB" id="A0A8K1C946"/>
<dbReference type="PROSITE" id="PS50026">
    <property type="entry name" value="EGF_3"/>
    <property type="match status" value="2"/>
</dbReference>
<dbReference type="InterPro" id="IPR013111">
    <property type="entry name" value="EGF_extracell"/>
</dbReference>
<dbReference type="Proteomes" id="UP000794436">
    <property type="component" value="Unassembled WGS sequence"/>
</dbReference>
<keyword evidence="3" id="KW-0732">Signal</keyword>
<keyword evidence="2" id="KW-0245">EGF-like domain</keyword>
<evidence type="ECO:0000256" key="2">
    <source>
        <dbReference type="PROSITE-ProRule" id="PRU00076"/>
    </source>
</evidence>
<evidence type="ECO:0000259" key="4">
    <source>
        <dbReference type="PROSITE" id="PS50026"/>
    </source>
</evidence>
<sequence length="1051" mass="112346">MRTMLFAAWVWVLIAMSVVSASCPNGCSGHGMCDRYTVCRCQDDYMGHDCSMRRCPKGKAWGVVRGVDSAHSLEVCSGRGLCMYETGTCQCQQGFTGNACQFVECPDSCSAHGRCITMQEHAEDSVRSRELYDTDVFRYDSVWDADILRGCRCDAGYYGASCSLKRCPVGDDPLTTEQVDEVQLIQCLTTYPQQVVSLRSDAALMRGTFLLVFGRQYTRPLSYQALATQDSVGTSVANSLLALQGIPAVTVVRNDVNPGQIDWQITFPMTNPRHSALVPKWKVLEVQQFICAADTGTFSLTFGSETIRNIPFNADLYTFKNALARISFTGTLDITFNGAQTVCSTAATYVTMTFSQLWHRDYFGDIPALTFSNRDLKGVVCLFLNGVDGFIDTETKEVVKGIDTCRIIEQQSIVCAATSGNFALAFEDGTKITDIPYTVSAVDLRSGIIAAVPYIVDVDIVYSDDSATACTTTGTTITISFVVVKSTGARGDGDLAEIVADRTNGGNNGLNHISNRLQLAAAFTEVTRGATCVALDQTYTPDPVNQILSTVIQGGGTFTTTFRGLTSGPIPALASTDQVKQALERLPTIQGVNISYSGAQACETPANVMSITFTQNFANLPTVTVDGSQLVPGSNIVAAGGGRAIGSVLSVDGTKESNVCSNRGLCNDFKLGRCYCFLGYTNSNGRGDLGNLLMNRGDCGAPSRIPVSCPGDLACSGHGTCSGSPTYRCTCSKGWQAGDCSERQCPFGTSWFDYPSDNNVAHRRLEECSGVGTCDRSNGQCKCPRPYTGAACDMMLCGGSSSECSDSGQCLTLSDIAPFATVKGERMGYTYGSDPNNPLTWDRTKIRSCLCDPSFFGFDCSRRECPRGDDPSTYDDKIERQLLQCTATGGTFTLTFRDQTTVDLPTTADAATVKAALESLSTLREVAVTFVGGTTACSVTNTLIIIDVLSELGDLPEIRASRLRLRDSINGNGQDGSGTIMVVSGGASLLGQQSVKGTRENAFCSNHGTCDFATGMCDCDDQYGSSNGKGGPGPIGDCGYRFVRPQEAATG</sequence>
<dbReference type="GO" id="GO:0005112">
    <property type="term" value="F:Notch binding"/>
    <property type="evidence" value="ECO:0007669"/>
    <property type="project" value="TreeGrafter"/>
</dbReference>
<dbReference type="InterPro" id="IPR000742">
    <property type="entry name" value="EGF"/>
</dbReference>
<reference evidence="5" key="1">
    <citation type="submission" date="2019-03" db="EMBL/GenBank/DDBJ databases">
        <title>Long read genome sequence of the mycoparasitic Pythium oligandrum ATCC 38472 isolated from sugarbeet rhizosphere.</title>
        <authorList>
            <person name="Gaulin E."/>
        </authorList>
    </citation>
    <scope>NUCLEOTIDE SEQUENCE</scope>
    <source>
        <strain evidence="5">ATCC 38472_TT</strain>
    </source>
</reference>
<feature type="disulfide bond" evidence="2">
    <location>
        <begin position="731"/>
        <end position="740"/>
    </location>
</feature>
<evidence type="ECO:0000256" key="3">
    <source>
        <dbReference type="SAM" id="SignalP"/>
    </source>
</evidence>
<comment type="caution">
    <text evidence="2">Lacks conserved residue(s) required for the propagation of feature annotation.</text>
</comment>
<protein>
    <recommendedName>
        <fullName evidence="4">EGF-like domain-containing protein</fullName>
    </recommendedName>
</protein>
<dbReference type="Gene3D" id="2.10.25.10">
    <property type="entry name" value="Laminin"/>
    <property type="match status" value="1"/>
</dbReference>
<feature type="domain" description="EGF-like" evidence="4">
    <location>
        <begin position="66"/>
        <end position="101"/>
    </location>
</feature>
<evidence type="ECO:0000313" key="6">
    <source>
        <dbReference type="Proteomes" id="UP000794436"/>
    </source>
</evidence>
<feature type="domain" description="EGF-like" evidence="4">
    <location>
        <begin position="705"/>
        <end position="741"/>
    </location>
</feature>
<proteinExistence type="predicted"/>
<dbReference type="PROSITE" id="PS01186">
    <property type="entry name" value="EGF_2"/>
    <property type="match status" value="3"/>
</dbReference>
<dbReference type="Pfam" id="PF23106">
    <property type="entry name" value="EGF_Teneurin"/>
    <property type="match status" value="1"/>
</dbReference>
<evidence type="ECO:0000256" key="1">
    <source>
        <dbReference type="ARBA" id="ARBA00023157"/>
    </source>
</evidence>
<feature type="disulfide bond" evidence="2">
    <location>
        <begin position="91"/>
        <end position="100"/>
    </location>
</feature>
<keyword evidence="1 2" id="KW-1015">Disulfide bond</keyword>
<name>A0A8K1C946_PYTOL</name>
<evidence type="ECO:0000313" key="5">
    <source>
        <dbReference type="EMBL" id="TMW58676.1"/>
    </source>
</evidence>
<dbReference type="PROSITE" id="PS51257">
    <property type="entry name" value="PROKAR_LIPOPROTEIN"/>
    <property type="match status" value="1"/>
</dbReference>
<organism evidence="5 6">
    <name type="scientific">Pythium oligandrum</name>
    <name type="common">Mycoparasitic fungus</name>
    <dbReference type="NCBI Taxonomy" id="41045"/>
    <lineage>
        <taxon>Eukaryota</taxon>
        <taxon>Sar</taxon>
        <taxon>Stramenopiles</taxon>
        <taxon>Oomycota</taxon>
        <taxon>Peronosporomycetes</taxon>
        <taxon>Pythiales</taxon>
        <taxon>Pythiaceae</taxon>
        <taxon>Pythium</taxon>
    </lineage>
</organism>
<accession>A0A8K1C946</accession>